<accession>A0AC35U7V2</accession>
<evidence type="ECO:0000313" key="1">
    <source>
        <dbReference type="Proteomes" id="UP000095286"/>
    </source>
</evidence>
<reference evidence="2" key="1">
    <citation type="submission" date="2016-11" db="UniProtKB">
        <authorList>
            <consortium name="WormBaseParasite"/>
        </authorList>
    </citation>
    <scope>IDENTIFICATION</scope>
    <source>
        <strain evidence="2">KR3021</strain>
    </source>
</reference>
<proteinExistence type="predicted"/>
<protein>
    <submittedName>
        <fullName evidence="2">Serpentine receptor class gamma</fullName>
    </submittedName>
</protein>
<evidence type="ECO:0000313" key="2">
    <source>
        <dbReference type="WBParaSite" id="RSKR_0000839050.1"/>
    </source>
</evidence>
<name>A0AC35U7V2_9BILA</name>
<dbReference type="Proteomes" id="UP000095286">
    <property type="component" value="Unplaced"/>
</dbReference>
<dbReference type="WBParaSite" id="RSKR_0000839050.1">
    <property type="protein sequence ID" value="RSKR_0000839050.1"/>
    <property type="gene ID" value="RSKR_0000839050"/>
</dbReference>
<sequence length="317" mass="37755">MLYSIVLMFVDAFSLTFTLLLIVFLISRLIAKDIYITSKFYALFITYCILDAFFMCDQYLNRRLAYFGYFRDFYTTEYPKSALSSITFVYFYSYGIAMSLSNISVAFNRLSAISFPVYYNQLWKGWKLMFFISFPMTICFIHLWYFMDIKIEYQLFGDGSMVPNFRPDSKVDLWFFLILVRVFSFIVSGYMHYLLITQLRNKISIKKTAERNPVSAAELNLIKYAQVFYFVTTFTLIFEGILMLCGYFKWRDVINLMDRLYLPLETMQSFFSPYTLVYINKDIRQKFFEFLHLKKKRFVKKSTITSAVSFTVSRGTM</sequence>
<organism evidence="1 2">
    <name type="scientific">Rhabditophanes sp. KR3021</name>
    <dbReference type="NCBI Taxonomy" id="114890"/>
    <lineage>
        <taxon>Eukaryota</taxon>
        <taxon>Metazoa</taxon>
        <taxon>Ecdysozoa</taxon>
        <taxon>Nematoda</taxon>
        <taxon>Chromadorea</taxon>
        <taxon>Rhabditida</taxon>
        <taxon>Tylenchina</taxon>
        <taxon>Panagrolaimomorpha</taxon>
        <taxon>Strongyloidoidea</taxon>
        <taxon>Alloionematidae</taxon>
        <taxon>Rhabditophanes</taxon>
    </lineage>
</organism>